<feature type="compositionally biased region" description="Polar residues" evidence="10">
    <location>
        <begin position="1072"/>
        <end position="1081"/>
    </location>
</feature>
<dbReference type="PANTHER" id="PTHR35391">
    <property type="entry name" value="C2H2-TYPE DOMAIN-CONTAINING PROTEIN-RELATED"/>
    <property type="match status" value="1"/>
</dbReference>
<dbReference type="CDD" id="cd00167">
    <property type="entry name" value="SANT"/>
    <property type="match status" value="1"/>
</dbReference>
<dbReference type="InterPro" id="IPR009057">
    <property type="entry name" value="Homeodomain-like_sf"/>
</dbReference>
<keyword evidence="14" id="KW-1185">Reference proteome</keyword>
<feature type="domain" description="C2H2-type" evidence="12">
    <location>
        <begin position="1263"/>
        <end position="1290"/>
    </location>
</feature>
<dbReference type="EMBL" id="KZ107847">
    <property type="protein sequence ID" value="OSS47847.1"/>
    <property type="molecule type" value="Genomic_DNA"/>
</dbReference>
<dbReference type="PROSITE" id="PS00028">
    <property type="entry name" value="ZINC_FINGER_C2H2_1"/>
    <property type="match status" value="5"/>
</dbReference>
<feature type="region of interest" description="Disordered" evidence="10">
    <location>
        <begin position="1279"/>
        <end position="1304"/>
    </location>
</feature>
<feature type="compositionally biased region" description="Polar residues" evidence="10">
    <location>
        <begin position="1180"/>
        <end position="1201"/>
    </location>
</feature>
<dbReference type="GO" id="GO:0005634">
    <property type="term" value="C:nucleus"/>
    <property type="evidence" value="ECO:0007669"/>
    <property type="project" value="UniProtKB-SubCell"/>
</dbReference>
<feature type="compositionally biased region" description="Low complexity" evidence="10">
    <location>
        <begin position="1326"/>
        <end position="1337"/>
    </location>
</feature>
<dbReference type="InterPro" id="IPR001005">
    <property type="entry name" value="SANT/Myb"/>
</dbReference>
<feature type="domain" description="Myb-like" evidence="11">
    <location>
        <begin position="984"/>
        <end position="1034"/>
    </location>
</feature>
<feature type="domain" description="C2H2-type" evidence="12">
    <location>
        <begin position="1235"/>
        <end position="1262"/>
    </location>
</feature>
<feature type="compositionally biased region" description="Polar residues" evidence="10">
    <location>
        <begin position="427"/>
        <end position="436"/>
    </location>
</feature>
<organism evidence="13 14">
    <name type="scientific">Epicoccum nigrum</name>
    <name type="common">Soil fungus</name>
    <name type="synonym">Epicoccum purpurascens</name>
    <dbReference type="NCBI Taxonomy" id="105696"/>
    <lineage>
        <taxon>Eukaryota</taxon>
        <taxon>Fungi</taxon>
        <taxon>Dikarya</taxon>
        <taxon>Ascomycota</taxon>
        <taxon>Pezizomycotina</taxon>
        <taxon>Dothideomycetes</taxon>
        <taxon>Pleosporomycetidae</taxon>
        <taxon>Pleosporales</taxon>
        <taxon>Pleosporineae</taxon>
        <taxon>Didymellaceae</taxon>
        <taxon>Epicoccum</taxon>
    </lineage>
</organism>
<feature type="domain" description="C2H2-type" evidence="12">
    <location>
        <begin position="662"/>
        <end position="689"/>
    </location>
</feature>
<feature type="region of interest" description="Disordered" evidence="10">
    <location>
        <begin position="292"/>
        <end position="329"/>
    </location>
</feature>
<feature type="compositionally biased region" description="Basic and acidic residues" evidence="10">
    <location>
        <begin position="783"/>
        <end position="798"/>
    </location>
</feature>
<name>A0A1Y2LXE4_EPING</name>
<proteinExistence type="predicted"/>
<evidence type="ECO:0000256" key="3">
    <source>
        <dbReference type="ARBA" id="ARBA00022737"/>
    </source>
</evidence>
<evidence type="ECO:0000259" key="12">
    <source>
        <dbReference type="PROSITE" id="PS50157"/>
    </source>
</evidence>
<feature type="region of interest" description="Disordered" evidence="10">
    <location>
        <begin position="1319"/>
        <end position="1366"/>
    </location>
</feature>
<dbReference type="InterPro" id="IPR013087">
    <property type="entry name" value="Znf_C2H2_type"/>
</dbReference>
<evidence type="ECO:0000256" key="9">
    <source>
        <dbReference type="PROSITE-ProRule" id="PRU00042"/>
    </source>
</evidence>
<keyword evidence="5" id="KW-0862">Zinc</keyword>
<feature type="compositionally biased region" description="Basic and acidic residues" evidence="10">
    <location>
        <begin position="752"/>
        <end position="761"/>
    </location>
</feature>
<dbReference type="PROSITE" id="PS50090">
    <property type="entry name" value="MYB_LIKE"/>
    <property type="match status" value="2"/>
</dbReference>
<evidence type="ECO:0000256" key="10">
    <source>
        <dbReference type="SAM" id="MobiDB-lite"/>
    </source>
</evidence>
<evidence type="ECO:0000256" key="8">
    <source>
        <dbReference type="ARBA" id="ARBA00023242"/>
    </source>
</evidence>
<protein>
    <submittedName>
        <fullName evidence="13">Uncharacterized protein</fullName>
    </submittedName>
</protein>
<feature type="region of interest" description="Disordered" evidence="10">
    <location>
        <begin position="821"/>
        <end position="865"/>
    </location>
</feature>
<gene>
    <name evidence="13" type="ORF">B5807_06483</name>
</gene>
<dbReference type="FunFam" id="3.30.160.60:FF:000181">
    <property type="entry name" value="C2H2 type zinc finger protein"/>
    <property type="match status" value="1"/>
</dbReference>
<evidence type="ECO:0000313" key="14">
    <source>
        <dbReference type="Proteomes" id="UP000193240"/>
    </source>
</evidence>
<feature type="compositionally biased region" description="Basic and acidic residues" evidence="10">
    <location>
        <begin position="595"/>
        <end position="611"/>
    </location>
</feature>
<feature type="compositionally biased region" description="Basic and acidic residues" evidence="10">
    <location>
        <begin position="438"/>
        <end position="448"/>
    </location>
</feature>
<feature type="compositionally biased region" description="Basic and acidic residues" evidence="10">
    <location>
        <begin position="1039"/>
        <end position="1061"/>
    </location>
</feature>
<keyword evidence="7" id="KW-0804">Transcription</keyword>
<feature type="region of interest" description="Disordered" evidence="10">
    <location>
        <begin position="490"/>
        <end position="514"/>
    </location>
</feature>
<feature type="compositionally biased region" description="Basic and acidic residues" evidence="10">
    <location>
        <begin position="881"/>
        <end position="901"/>
    </location>
</feature>
<feature type="compositionally biased region" description="Basic and acidic residues" evidence="10">
    <location>
        <begin position="952"/>
        <end position="976"/>
    </location>
</feature>
<dbReference type="SUPFAM" id="SSF57667">
    <property type="entry name" value="beta-beta-alpha zinc fingers"/>
    <property type="match status" value="3"/>
</dbReference>
<comment type="subcellular location">
    <subcellularLocation>
        <location evidence="1">Nucleus</location>
    </subcellularLocation>
</comment>
<feature type="compositionally biased region" description="Acidic residues" evidence="10">
    <location>
        <begin position="771"/>
        <end position="782"/>
    </location>
</feature>
<evidence type="ECO:0000256" key="1">
    <source>
        <dbReference type="ARBA" id="ARBA00004123"/>
    </source>
</evidence>
<dbReference type="InterPro" id="IPR036236">
    <property type="entry name" value="Znf_C2H2_sf"/>
</dbReference>
<dbReference type="InterPro" id="IPR058925">
    <property type="entry name" value="zf-C2H2_AcuF"/>
</dbReference>
<dbReference type="Proteomes" id="UP000193240">
    <property type="component" value="Unassembled WGS sequence"/>
</dbReference>
<dbReference type="STRING" id="105696.A0A1Y2LXE4"/>
<feature type="domain" description="C2H2-type" evidence="12">
    <location>
        <begin position="718"/>
        <end position="746"/>
    </location>
</feature>
<evidence type="ECO:0000256" key="6">
    <source>
        <dbReference type="ARBA" id="ARBA00023015"/>
    </source>
</evidence>
<accession>A0A1Y2LXE4</accession>
<dbReference type="PANTHER" id="PTHR35391:SF7">
    <property type="entry name" value="C2H2-TYPE DOMAIN-CONTAINING PROTEIN"/>
    <property type="match status" value="1"/>
</dbReference>
<evidence type="ECO:0000256" key="5">
    <source>
        <dbReference type="ARBA" id="ARBA00022833"/>
    </source>
</evidence>
<dbReference type="GO" id="GO:0071248">
    <property type="term" value="P:cellular response to metal ion"/>
    <property type="evidence" value="ECO:0007669"/>
    <property type="project" value="UniProtKB-ARBA"/>
</dbReference>
<keyword evidence="4 9" id="KW-0863">Zinc-finger</keyword>
<feature type="domain" description="Myb-like" evidence="11">
    <location>
        <begin position="375"/>
        <end position="418"/>
    </location>
</feature>
<dbReference type="SUPFAM" id="SSF46689">
    <property type="entry name" value="Homeodomain-like"/>
    <property type="match status" value="1"/>
</dbReference>
<evidence type="ECO:0000256" key="2">
    <source>
        <dbReference type="ARBA" id="ARBA00022723"/>
    </source>
</evidence>
<dbReference type="Pfam" id="PF00096">
    <property type="entry name" value="zf-C2H2"/>
    <property type="match status" value="3"/>
</dbReference>
<dbReference type="GO" id="GO:0008270">
    <property type="term" value="F:zinc ion binding"/>
    <property type="evidence" value="ECO:0007669"/>
    <property type="project" value="UniProtKB-KW"/>
</dbReference>
<sequence>MRSLITSLMRLSMAIREPAPDRQVRSIDKSHFEQHDMGHVQAKFPDIPQYLAERLGRAISSRRQYLTYREVHHEKLSKGIDKLGLEAARTEFTTNSTEATRLQQNDKVTMMDDGDDTCSMTSYATSVNATLRAPGLPKEAREKEYYNCPLCHVLISIHTTAAWKRHVYQDLHPYCCTFEDCTTADRLYDSRHTWFAHESEAHYSTFQCVEGCFRTFQTETEFETHVNSSHANMAVPEIYSALKRTSTRGLSMSETVHCRLCRKSMILRAMQKHMGHHHEQLALFALPPTFDDTEEDQEELSSMSNSDDVGHEEEKVEMSDINDGSESNGISDDYLLQRDFTISGPETDAFEGQIPVLTPQSVPKSAVGGSTQSISWSAQDDEALIQARTQGLSWNQIAPKYFPEKTTNACRKRYERLMERNLQQQEDYLQVSSIENTKAGKERERTEDSSEDSEDNSQARRYKHNSRIGNLFATHQAELQQHLVGSDLIGIEPDASDSDVTNEQQSAEEKNTGAQWTPIRCQHSFKGIRSDTSVVVWNCNMCHSGPHSLIYECSNCKLQTCRSCVSKASDAITTQRTVHLSNDPGVALFPSRGKNSGDRFKAGAASEKQEESTGSASEVEVTETHVMPSNQSSIQNRQGLNVQIPVDIQGKDNPESPSTNRYKCPYCSADFTRQHNLKSHMLTHSQEKPYECPTCQARFRRQFDLNRHTKLHASESPHTCLKCGRKFARSNTLARHNKAGCAGRQSSVGIDEDKVDGKVNEGMDGAVYTNEPDEGYEDNDDGESSKDTVHPLHGRSPEDAELMKERERLIRENKQMNYLEKMEKSGREDEAGEIAEKEESLVEEHQPVIDEYEQKKSQEEKRVDEERKRIIIEYEQKKKLEVLGRENEAGSEGETSKDMSHGLEGTSIDAGLQKDAKSSHEYERFKQQTGLPSDLVAGLTAGPNTKSSITPKEFEEFTREQSKTKIEKAPIGHRSSDFTVSAAGGSAQSSSWSAQDDETLIQARTRGLAWNQIAPKHFPHKSPNACRKRHEHLMVRTATENRAKEKAEKEREEKELEESMRKRLKQFGFEDNQISSMIDQQQQKESEAESGPSSDNPVRIASQPTYAKVNKEHLATETLEYYDIPYEYDATDPNYIIVLRELTQKEADVLFEHTRRLRKGKADFFESGADVRGRRRASDGASNVTVSDSTSETDNPKTGNVPNRDYILDLADPSRSSNPGDYPNPERKQKHPATFQCTLCPERFTGAYDLRMHLRTHTDERPFVCSVCGKAFARQHDRKQHEDLHSGTPGAEVHGSRRTSGGTFNTIVNDFASEMDSLNTAASDEQSPQQQSMSVVPHTKEEKEPSRMEYSDANLTTHKPAKDEYP</sequence>
<feature type="compositionally biased region" description="Basic and acidic residues" evidence="10">
    <location>
        <begin position="1338"/>
        <end position="1350"/>
    </location>
</feature>
<keyword evidence="8" id="KW-0539">Nucleus</keyword>
<dbReference type="Gene3D" id="3.30.160.60">
    <property type="entry name" value="Classic Zinc Finger"/>
    <property type="match status" value="5"/>
</dbReference>
<feature type="compositionally biased region" description="Basic and acidic residues" evidence="10">
    <location>
        <begin position="912"/>
        <end position="926"/>
    </location>
</feature>
<feature type="compositionally biased region" description="Basic and acidic residues" evidence="10">
    <location>
        <begin position="308"/>
        <end position="318"/>
    </location>
</feature>
<feature type="region of interest" description="Disordered" evidence="10">
    <location>
        <begin position="752"/>
        <end position="798"/>
    </location>
</feature>
<feature type="region of interest" description="Disordered" evidence="10">
    <location>
        <begin position="588"/>
        <end position="621"/>
    </location>
</feature>
<dbReference type="Pfam" id="PF26082">
    <property type="entry name" value="zf-C2H2_AcuF"/>
    <property type="match status" value="1"/>
</dbReference>
<evidence type="ECO:0000313" key="13">
    <source>
        <dbReference type="EMBL" id="OSS47847.1"/>
    </source>
</evidence>
<feature type="region of interest" description="Disordered" evidence="10">
    <location>
        <begin position="427"/>
        <end position="462"/>
    </location>
</feature>
<feature type="compositionally biased region" description="Low complexity" evidence="10">
    <location>
        <begin position="981"/>
        <end position="994"/>
    </location>
</feature>
<feature type="domain" description="C2H2-type" evidence="12">
    <location>
        <begin position="690"/>
        <end position="717"/>
    </location>
</feature>
<dbReference type="PROSITE" id="PS50157">
    <property type="entry name" value="ZINC_FINGER_C2H2_2"/>
    <property type="match status" value="5"/>
</dbReference>
<dbReference type="Gene3D" id="1.10.10.60">
    <property type="entry name" value="Homeodomain-like"/>
    <property type="match status" value="1"/>
</dbReference>
<feature type="region of interest" description="Disordered" evidence="10">
    <location>
        <begin position="1014"/>
        <end position="1104"/>
    </location>
</feature>
<dbReference type="FunFam" id="3.30.160.60:FF:000100">
    <property type="entry name" value="Zinc finger 45-like"/>
    <property type="match status" value="1"/>
</dbReference>
<feature type="region of interest" description="Disordered" evidence="10">
    <location>
        <begin position="1169"/>
        <end position="1233"/>
    </location>
</feature>
<feature type="compositionally biased region" description="Basic and acidic residues" evidence="10">
    <location>
        <begin position="1169"/>
        <end position="1178"/>
    </location>
</feature>
<dbReference type="Pfam" id="PF13921">
    <property type="entry name" value="Myb_DNA-bind_6"/>
    <property type="match status" value="1"/>
</dbReference>
<dbReference type="GO" id="GO:0006357">
    <property type="term" value="P:regulation of transcription by RNA polymerase II"/>
    <property type="evidence" value="ECO:0007669"/>
    <property type="project" value="UniProtKB-ARBA"/>
</dbReference>
<keyword evidence="2" id="KW-0479">Metal-binding</keyword>
<feature type="region of interest" description="Disordered" evidence="10">
    <location>
        <begin position="881"/>
        <end position="996"/>
    </location>
</feature>
<dbReference type="SMART" id="SM00717">
    <property type="entry name" value="SANT"/>
    <property type="match status" value="2"/>
</dbReference>
<evidence type="ECO:0000259" key="11">
    <source>
        <dbReference type="PROSITE" id="PS50090"/>
    </source>
</evidence>
<reference evidence="13 14" key="1">
    <citation type="journal article" date="2017" name="Genome Announc.">
        <title>Genome sequence of the saprophytic ascomycete Epicoccum nigrum ICMP 19927 strain isolated from New Zealand.</title>
        <authorList>
            <person name="Fokin M."/>
            <person name="Fleetwood D."/>
            <person name="Weir B.S."/>
            <person name="Villas-Boas S.G."/>
        </authorList>
    </citation>
    <scope>NUCLEOTIDE SEQUENCE [LARGE SCALE GENOMIC DNA]</scope>
    <source>
        <strain evidence="13 14">ICMP 19927</strain>
    </source>
</reference>
<keyword evidence="3" id="KW-0677">Repeat</keyword>
<evidence type="ECO:0000256" key="4">
    <source>
        <dbReference type="ARBA" id="ARBA00022771"/>
    </source>
</evidence>
<dbReference type="InParanoid" id="A0A1Y2LXE4"/>
<evidence type="ECO:0000256" key="7">
    <source>
        <dbReference type="ARBA" id="ARBA00023163"/>
    </source>
</evidence>
<dbReference type="SMART" id="SM00355">
    <property type="entry name" value="ZnF_C2H2"/>
    <property type="match status" value="9"/>
</dbReference>
<keyword evidence="6" id="KW-0805">Transcription regulation</keyword>